<keyword evidence="1" id="KW-0812">Transmembrane</keyword>
<organism evidence="3 4">
    <name type="scientific">Legionella massiliensis</name>
    <dbReference type="NCBI Taxonomy" id="1034943"/>
    <lineage>
        <taxon>Bacteria</taxon>
        <taxon>Pseudomonadati</taxon>
        <taxon>Pseudomonadota</taxon>
        <taxon>Gammaproteobacteria</taxon>
        <taxon>Legionellales</taxon>
        <taxon>Legionellaceae</taxon>
        <taxon>Legionella</taxon>
    </lineage>
</organism>
<feature type="transmembrane region" description="Helical" evidence="1">
    <location>
        <begin position="35"/>
        <end position="53"/>
    </location>
</feature>
<feature type="transmembrane region" description="Helical" evidence="1">
    <location>
        <begin position="59"/>
        <end position="77"/>
    </location>
</feature>
<dbReference type="RefSeq" id="WP_043872693.1">
    <property type="nucleotide sequence ID" value="NZ_CCVW01000001.1"/>
</dbReference>
<reference evidence="3 4" key="1">
    <citation type="submission" date="2014-06" db="EMBL/GenBank/DDBJ databases">
        <authorList>
            <person name="Urmite Genomes Urmite Genomes"/>
        </authorList>
    </citation>
    <scope>NUCLEOTIDE SEQUENCE [LARGE SCALE GENOMIC DNA]</scope>
</reference>
<dbReference type="Proteomes" id="UP000044071">
    <property type="component" value="Unassembled WGS sequence"/>
</dbReference>
<dbReference type="Pfam" id="PF26604">
    <property type="entry name" value="CBU_0592"/>
    <property type="match status" value="1"/>
</dbReference>
<feature type="domain" description="CBU-0592-like" evidence="2">
    <location>
        <begin position="6"/>
        <end position="79"/>
    </location>
</feature>
<dbReference type="EMBL" id="CCSB01000001">
    <property type="protein sequence ID" value="CDZ76086.1"/>
    <property type="molecule type" value="Genomic_DNA"/>
</dbReference>
<dbReference type="NCBIfam" id="NF047864">
    <property type="entry name" value="CBU_0592_membra"/>
    <property type="match status" value="1"/>
</dbReference>
<dbReference type="InterPro" id="IPR058058">
    <property type="entry name" value="CBU_0592-like"/>
</dbReference>
<dbReference type="eggNOG" id="ENOG5030XVH">
    <property type="taxonomic scope" value="Bacteria"/>
</dbReference>
<name>A0A078KSP9_9GAMM</name>
<dbReference type="AlphaFoldDB" id="A0A078KSP9"/>
<accession>A0A078KSP9</accession>
<proteinExistence type="predicted"/>
<dbReference type="OrthoDB" id="5957557at2"/>
<evidence type="ECO:0000313" key="3">
    <source>
        <dbReference type="EMBL" id="CDZ76086.1"/>
    </source>
</evidence>
<feature type="transmembrane region" description="Helical" evidence="1">
    <location>
        <begin position="6"/>
        <end position="23"/>
    </location>
</feature>
<evidence type="ECO:0000256" key="1">
    <source>
        <dbReference type="SAM" id="Phobius"/>
    </source>
</evidence>
<sequence length="89" mass="9986">MQELSNYVGIIGVTLVLGAYFFSQTGRVTFESLGYLLSNLFGSLLITFSLIYHWNLSSFLIELAWCSISIMGLIKLFRKSAEASPQRPD</sequence>
<keyword evidence="1" id="KW-1133">Transmembrane helix</keyword>
<evidence type="ECO:0000259" key="2">
    <source>
        <dbReference type="Pfam" id="PF26604"/>
    </source>
</evidence>
<protein>
    <recommendedName>
        <fullName evidence="2">CBU-0592-like domain-containing protein</fullName>
    </recommendedName>
</protein>
<evidence type="ECO:0000313" key="4">
    <source>
        <dbReference type="Proteomes" id="UP000044071"/>
    </source>
</evidence>
<keyword evidence="1" id="KW-0472">Membrane</keyword>
<dbReference type="STRING" id="1034943.BN59_00350"/>
<gene>
    <name evidence="3" type="ORF">BN59_00350</name>
</gene>
<keyword evidence="4" id="KW-1185">Reference proteome</keyword>